<protein>
    <submittedName>
        <fullName evidence="2">Uncharacterized protein</fullName>
    </submittedName>
</protein>
<dbReference type="EMBL" id="JAMQON010000009">
    <property type="protein sequence ID" value="MDS0261861.1"/>
    <property type="molecule type" value="Genomic_DNA"/>
</dbReference>
<keyword evidence="1" id="KW-0812">Transmembrane</keyword>
<feature type="transmembrane region" description="Helical" evidence="1">
    <location>
        <begin position="105"/>
        <end position="128"/>
    </location>
</feature>
<feature type="transmembrane region" description="Helical" evidence="1">
    <location>
        <begin position="75"/>
        <end position="99"/>
    </location>
</feature>
<keyword evidence="1" id="KW-1133">Transmembrane helix</keyword>
<proteinExistence type="predicted"/>
<organism evidence="2 3">
    <name type="scientific">Haloarcula saliterrae</name>
    <dbReference type="NCBI Taxonomy" id="2950534"/>
    <lineage>
        <taxon>Archaea</taxon>
        <taxon>Methanobacteriati</taxon>
        <taxon>Methanobacteriota</taxon>
        <taxon>Stenosarchaea group</taxon>
        <taxon>Halobacteria</taxon>
        <taxon>Halobacteriales</taxon>
        <taxon>Haloarculaceae</taxon>
        <taxon>Haloarcula</taxon>
    </lineage>
</organism>
<dbReference type="Proteomes" id="UP001259659">
    <property type="component" value="Unassembled WGS sequence"/>
</dbReference>
<feature type="transmembrane region" description="Helical" evidence="1">
    <location>
        <begin position="6"/>
        <end position="28"/>
    </location>
</feature>
<keyword evidence="1" id="KW-0472">Membrane</keyword>
<accession>A0ABU2FJD4</accession>
<sequence>MPLSSSVQIALSLLQVTGLLLPIVFIALQPFYEQVVQAGGVGPGSQHPTPKKFDLFPSDEDGSPDSLVSDNPPRVIYAGAAVIGFLLLSTIFAVLRILLALTDDWLVILSASCLLFGLAGLGVLYYFIRTEYRTVLDAV</sequence>
<keyword evidence="3" id="KW-1185">Reference proteome</keyword>
<evidence type="ECO:0000256" key="1">
    <source>
        <dbReference type="SAM" id="Phobius"/>
    </source>
</evidence>
<evidence type="ECO:0000313" key="3">
    <source>
        <dbReference type="Proteomes" id="UP001259659"/>
    </source>
</evidence>
<gene>
    <name evidence="2" type="ORF">NDI56_20870</name>
</gene>
<name>A0ABU2FJD4_9EURY</name>
<comment type="caution">
    <text evidence="2">The sequence shown here is derived from an EMBL/GenBank/DDBJ whole genome shotgun (WGS) entry which is preliminary data.</text>
</comment>
<dbReference type="RefSeq" id="WP_310921710.1">
    <property type="nucleotide sequence ID" value="NZ_JAMQON010000009.1"/>
</dbReference>
<evidence type="ECO:0000313" key="2">
    <source>
        <dbReference type="EMBL" id="MDS0261861.1"/>
    </source>
</evidence>
<reference evidence="2 3" key="1">
    <citation type="submission" date="2022-06" db="EMBL/GenBank/DDBJ databases">
        <title>Haloarcula sp. a new haloarchaeum isolate from saline soil.</title>
        <authorList>
            <person name="Strakova D."/>
            <person name="Galisteo C."/>
            <person name="Sanchez-Porro C."/>
            <person name="Ventosa A."/>
        </authorList>
    </citation>
    <scope>NUCLEOTIDE SEQUENCE [LARGE SCALE GENOMIC DNA]</scope>
    <source>
        <strain evidence="2 3">S1CR25-12</strain>
    </source>
</reference>